<feature type="transmembrane region" description="Helical" evidence="1">
    <location>
        <begin position="218"/>
        <end position="241"/>
    </location>
</feature>
<accession>A0A1E5QQ76</accession>
<keyword evidence="1" id="KW-0812">Transmembrane</keyword>
<name>A0A1E5QQ76_9CYAN</name>
<proteinExistence type="predicted"/>
<protein>
    <recommendedName>
        <fullName evidence="3">DUF3153 domain-containing protein</fullName>
    </recommendedName>
</protein>
<keyword evidence="1" id="KW-1133">Transmembrane helix</keyword>
<reference evidence="2" key="1">
    <citation type="submission" date="2016-09" db="EMBL/GenBank/DDBJ databases">
        <title>Draft genome of thermotolerant cyanobacterium Desertifilum sp. strain IPPAS B-1220.</title>
        <authorList>
            <person name="Sinetova M.A."/>
            <person name="Bolakhan K."/>
            <person name="Zayadan B.K."/>
            <person name="Mironov K.S."/>
            <person name="Ustinova V."/>
            <person name="Kupriyanova E.V."/>
            <person name="Sidorov R.A."/>
            <person name="Skrypnik A.N."/>
            <person name="Gogoleva N.E."/>
            <person name="Gogolev Y.V."/>
            <person name="Los D.A."/>
        </authorList>
    </citation>
    <scope>NUCLEOTIDE SEQUENCE [LARGE SCALE GENOMIC DNA]</scope>
    <source>
        <strain evidence="2">IPPAS B-1220</strain>
    </source>
</reference>
<dbReference type="EMBL" id="MJGC01000032">
    <property type="protein sequence ID" value="OEJ76764.1"/>
    <property type="molecule type" value="Genomic_DNA"/>
</dbReference>
<sequence>MRRPKSVVLWLIPLYLCLVTLLSGCVRYEVGVNFESPTHGEMIQHIKLADRLTSFSRTTAEDWLKSIERRTRQLQGRTKRISEQDLTVIIPFDNGADLQKKFNQFFNPVEPGKTAVSEELPQFESHLEVRQNNLLFWIRNHVELELDLRSLGVISSNGNVLVSPGSLLELQFSLSAPWGAKPILTSDASAINPQSDRIGNQVIWTLQPGQINHIEAVFWLPSPIGIGALVIVLFVALGMYLKSQLSPVGVKTANPSL</sequence>
<keyword evidence="1" id="KW-0472">Membrane</keyword>
<dbReference type="STRING" id="1781255.BH720_03110"/>
<dbReference type="Pfam" id="PF11353">
    <property type="entry name" value="DUF3153"/>
    <property type="match status" value="1"/>
</dbReference>
<evidence type="ECO:0008006" key="3">
    <source>
        <dbReference type="Google" id="ProtNLM"/>
    </source>
</evidence>
<dbReference type="OrthoDB" id="458293at2"/>
<dbReference type="AlphaFoldDB" id="A0A1E5QQ76"/>
<gene>
    <name evidence="2" type="ORF">BH720_03110</name>
</gene>
<dbReference type="PROSITE" id="PS51257">
    <property type="entry name" value="PROKAR_LIPOPROTEIN"/>
    <property type="match status" value="1"/>
</dbReference>
<dbReference type="RefSeq" id="WP_069965694.1">
    <property type="nucleotide sequence ID" value="NZ_CM124774.1"/>
</dbReference>
<comment type="caution">
    <text evidence="2">The sequence shown here is derived from an EMBL/GenBank/DDBJ whole genome shotgun (WGS) entry which is preliminary data.</text>
</comment>
<evidence type="ECO:0000256" key="1">
    <source>
        <dbReference type="SAM" id="Phobius"/>
    </source>
</evidence>
<dbReference type="InterPro" id="IPR021499">
    <property type="entry name" value="DUF3153"/>
</dbReference>
<organism evidence="2">
    <name type="scientific">Desertifilum tharense IPPAS B-1220</name>
    <dbReference type="NCBI Taxonomy" id="1781255"/>
    <lineage>
        <taxon>Bacteria</taxon>
        <taxon>Bacillati</taxon>
        <taxon>Cyanobacteriota</taxon>
        <taxon>Cyanophyceae</taxon>
        <taxon>Desertifilales</taxon>
        <taxon>Desertifilaceae</taxon>
        <taxon>Desertifilum</taxon>
    </lineage>
</organism>
<evidence type="ECO:0000313" key="2">
    <source>
        <dbReference type="EMBL" id="OEJ76764.1"/>
    </source>
</evidence>